<dbReference type="RefSeq" id="WP_169454186.1">
    <property type="nucleotide sequence ID" value="NZ_CP051774.1"/>
</dbReference>
<dbReference type="KEGG" id="luo:HHL09_08795"/>
<dbReference type="Gene3D" id="2.40.30.170">
    <property type="match status" value="1"/>
</dbReference>
<evidence type="ECO:0000313" key="8">
    <source>
        <dbReference type="Proteomes" id="UP000501812"/>
    </source>
</evidence>
<dbReference type="AlphaFoldDB" id="A0A858RIJ6"/>
<accession>A0A858RIJ6</accession>
<sequence>MSSSKPSLDALRIDRSAIPPDRHGNAWIWWVFLLLVIGGVAAFFFSKRADVPVVKTAKVTEVSSGGSSRATLLNASGYVTARRSATVSSKVTGKVVEVLVDEGMEVKEGQLLARLDASNVSAGLRYAEAQLVATRTTLEETISNLDLAKKELVRFTGLSRSGAASESDFDRATAQARALGARLAKQTADVAVAEADVAQWKQQVEDNTILAPFSGIVTSKNAQPGEMISPMSVGGFTRTGICTIVDMKSLEIEVDVNESHINRVKPGQRVEATLDSYQDWKIPAKVIAIIPTADRQKATVKVRVGFDQLDPRILPDMGVKVAFQADETATLTGKSLTIPKSAVQDDGGQNVVWVLSGEKVERRAVSVSQTTGDQSTVSAGLTPGETIVTESSATLEDGRRVKTSDK</sequence>
<dbReference type="SUPFAM" id="SSF111369">
    <property type="entry name" value="HlyD-like secretion proteins"/>
    <property type="match status" value="1"/>
</dbReference>
<dbReference type="InterPro" id="IPR058792">
    <property type="entry name" value="Beta-barrel_RND_2"/>
</dbReference>
<dbReference type="InterPro" id="IPR058637">
    <property type="entry name" value="YknX-like_C"/>
</dbReference>
<evidence type="ECO:0000259" key="6">
    <source>
        <dbReference type="Pfam" id="PF25989"/>
    </source>
</evidence>
<keyword evidence="3" id="KW-0472">Membrane</keyword>
<keyword evidence="8" id="KW-1185">Reference proteome</keyword>
<feature type="transmembrane region" description="Helical" evidence="3">
    <location>
        <begin position="27"/>
        <end position="45"/>
    </location>
</feature>
<evidence type="ECO:0000259" key="4">
    <source>
        <dbReference type="Pfam" id="PF25917"/>
    </source>
</evidence>
<evidence type="ECO:0000256" key="1">
    <source>
        <dbReference type="ARBA" id="ARBA00009477"/>
    </source>
</evidence>
<gene>
    <name evidence="7" type="ORF">HHL09_08795</name>
</gene>
<proteinExistence type="inferred from homology"/>
<dbReference type="GO" id="GO:0015562">
    <property type="term" value="F:efflux transmembrane transporter activity"/>
    <property type="evidence" value="ECO:0007669"/>
    <property type="project" value="TreeGrafter"/>
</dbReference>
<feature type="domain" description="YknX-like C-terminal permuted SH3-like" evidence="6">
    <location>
        <begin position="336"/>
        <end position="402"/>
    </location>
</feature>
<evidence type="ECO:0000256" key="2">
    <source>
        <dbReference type="SAM" id="MobiDB-lite"/>
    </source>
</evidence>
<keyword evidence="3" id="KW-1133">Transmembrane helix</keyword>
<feature type="compositionally biased region" description="Basic and acidic residues" evidence="2">
    <location>
        <begin position="396"/>
        <end position="406"/>
    </location>
</feature>
<comment type="similarity">
    <text evidence="1">Belongs to the membrane fusion protein (MFP) (TC 8.A.1) family.</text>
</comment>
<feature type="domain" description="CusB-like beta-barrel" evidence="5">
    <location>
        <begin position="252"/>
        <end position="325"/>
    </location>
</feature>
<dbReference type="Gene3D" id="1.10.287.470">
    <property type="entry name" value="Helix hairpin bin"/>
    <property type="match status" value="1"/>
</dbReference>
<dbReference type="Pfam" id="PF25989">
    <property type="entry name" value="YknX_C"/>
    <property type="match status" value="1"/>
</dbReference>
<evidence type="ECO:0000256" key="3">
    <source>
        <dbReference type="SAM" id="Phobius"/>
    </source>
</evidence>
<dbReference type="Gene3D" id="2.40.50.100">
    <property type="match status" value="1"/>
</dbReference>
<dbReference type="PANTHER" id="PTHR30469:SF38">
    <property type="entry name" value="HLYD FAMILY SECRETION PROTEIN"/>
    <property type="match status" value="1"/>
</dbReference>
<feature type="region of interest" description="Disordered" evidence="2">
    <location>
        <begin position="365"/>
        <end position="406"/>
    </location>
</feature>
<evidence type="ECO:0000259" key="5">
    <source>
        <dbReference type="Pfam" id="PF25954"/>
    </source>
</evidence>
<dbReference type="Gene3D" id="2.40.420.20">
    <property type="match status" value="1"/>
</dbReference>
<reference evidence="7 8" key="1">
    <citation type="submission" date="2020-04" db="EMBL/GenBank/DDBJ databases">
        <title>Luteolibacter sp. G-1-1-1 isolated from soil.</title>
        <authorList>
            <person name="Dahal R.H."/>
        </authorList>
    </citation>
    <scope>NUCLEOTIDE SEQUENCE [LARGE SCALE GENOMIC DNA]</scope>
    <source>
        <strain evidence="7 8">G-1-1-1</strain>
    </source>
</reference>
<dbReference type="PANTHER" id="PTHR30469">
    <property type="entry name" value="MULTIDRUG RESISTANCE PROTEIN MDTA"/>
    <property type="match status" value="1"/>
</dbReference>
<protein>
    <submittedName>
        <fullName evidence="7">Efflux RND transporter periplasmic adaptor subunit</fullName>
    </submittedName>
</protein>
<keyword evidence="3" id="KW-0812">Transmembrane</keyword>
<dbReference type="EMBL" id="CP051774">
    <property type="protein sequence ID" value="QJE95873.1"/>
    <property type="molecule type" value="Genomic_DNA"/>
</dbReference>
<dbReference type="InterPro" id="IPR006143">
    <property type="entry name" value="RND_pump_MFP"/>
</dbReference>
<dbReference type="Pfam" id="PF25954">
    <property type="entry name" value="Beta-barrel_RND_2"/>
    <property type="match status" value="1"/>
</dbReference>
<feature type="domain" description="Multidrug resistance protein MdtA-like barrel-sandwich hybrid" evidence="4">
    <location>
        <begin position="83"/>
        <end position="229"/>
    </location>
</feature>
<dbReference type="GO" id="GO:1990281">
    <property type="term" value="C:efflux pump complex"/>
    <property type="evidence" value="ECO:0007669"/>
    <property type="project" value="TreeGrafter"/>
</dbReference>
<dbReference type="NCBIfam" id="TIGR01730">
    <property type="entry name" value="RND_mfp"/>
    <property type="match status" value="1"/>
</dbReference>
<name>A0A858RIJ6_9BACT</name>
<dbReference type="InterPro" id="IPR058625">
    <property type="entry name" value="MdtA-like_BSH"/>
</dbReference>
<feature type="compositionally biased region" description="Polar residues" evidence="2">
    <location>
        <begin position="366"/>
        <end position="379"/>
    </location>
</feature>
<organism evidence="7 8">
    <name type="scientific">Luteolibacter luteus</name>
    <dbReference type="NCBI Taxonomy" id="2728835"/>
    <lineage>
        <taxon>Bacteria</taxon>
        <taxon>Pseudomonadati</taxon>
        <taxon>Verrucomicrobiota</taxon>
        <taxon>Verrucomicrobiia</taxon>
        <taxon>Verrucomicrobiales</taxon>
        <taxon>Verrucomicrobiaceae</taxon>
        <taxon>Luteolibacter</taxon>
    </lineage>
</organism>
<dbReference type="Proteomes" id="UP000501812">
    <property type="component" value="Chromosome"/>
</dbReference>
<evidence type="ECO:0000313" key="7">
    <source>
        <dbReference type="EMBL" id="QJE95873.1"/>
    </source>
</evidence>
<dbReference type="Pfam" id="PF25917">
    <property type="entry name" value="BSH_RND"/>
    <property type="match status" value="1"/>
</dbReference>